<proteinExistence type="predicted"/>
<sequence>NHTYVWALPYKGEMKFSTVKLDKNTIAKIIARLRTALDPKPKTLGDIPKFDLSLAHELYRKLLKPVEEGWYDANELIIVSPGLLGQLPFSVLPTARVKLGKQENELFSNYRQVPWLIRKVAITRLPSVSSLITLRKLPEADPGRKVFAGFGDPFFNKEQLARAEREKSAKKIQLARLDKKLNVRGIRITRKGNLDRNTIASSRLESLNRLPDTADEIKGIAEALNADPARDIFLGKNATEQKVKTMDLSDRRIIAFATHALIPGDLDGLDQPALAFSSPKITGSHEDGLLTVEEILKLKLNADWVILSACNTGAAHGVAT</sequence>
<evidence type="ECO:0000313" key="2">
    <source>
        <dbReference type="EMBL" id="GAI77480.1"/>
    </source>
</evidence>
<dbReference type="InterPro" id="IPR024983">
    <property type="entry name" value="CHAT_dom"/>
</dbReference>
<name>X1SQ75_9ZZZZ</name>
<accession>X1SQ75</accession>
<feature type="domain" description="CHAT" evidence="1">
    <location>
        <begin position="54"/>
        <end position="314"/>
    </location>
</feature>
<comment type="caution">
    <text evidence="2">The sequence shown here is derived from an EMBL/GenBank/DDBJ whole genome shotgun (WGS) entry which is preliminary data.</text>
</comment>
<dbReference type="AlphaFoldDB" id="X1SQ75"/>
<gene>
    <name evidence="2" type="ORF">S12H4_18595</name>
</gene>
<feature type="non-terminal residue" evidence="2">
    <location>
        <position position="320"/>
    </location>
</feature>
<organism evidence="2">
    <name type="scientific">marine sediment metagenome</name>
    <dbReference type="NCBI Taxonomy" id="412755"/>
    <lineage>
        <taxon>unclassified sequences</taxon>
        <taxon>metagenomes</taxon>
        <taxon>ecological metagenomes</taxon>
    </lineage>
</organism>
<feature type="non-terminal residue" evidence="2">
    <location>
        <position position="1"/>
    </location>
</feature>
<dbReference type="Pfam" id="PF12770">
    <property type="entry name" value="CHAT"/>
    <property type="match status" value="1"/>
</dbReference>
<dbReference type="EMBL" id="BARW01009202">
    <property type="protein sequence ID" value="GAI77480.1"/>
    <property type="molecule type" value="Genomic_DNA"/>
</dbReference>
<protein>
    <recommendedName>
        <fullName evidence="1">CHAT domain-containing protein</fullName>
    </recommendedName>
</protein>
<evidence type="ECO:0000259" key="1">
    <source>
        <dbReference type="Pfam" id="PF12770"/>
    </source>
</evidence>
<reference evidence="2" key="1">
    <citation type="journal article" date="2014" name="Front. Microbiol.">
        <title>High frequency of phylogenetically diverse reductive dehalogenase-homologous genes in deep subseafloor sedimentary metagenomes.</title>
        <authorList>
            <person name="Kawai M."/>
            <person name="Futagami T."/>
            <person name="Toyoda A."/>
            <person name="Takaki Y."/>
            <person name="Nishi S."/>
            <person name="Hori S."/>
            <person name="Arai W."/>
            <person name="Tsubouchi T."/>
            <person name="Morono Y."/>
            <person name="Uchiyama I."/>
            <person name="Ito T."/>
            <person name="Fujiyama A."/>
            <person name="Inagaki F."/>
            <person name="Takami H."/>
        </authorList>
    </citation>
    <scope>NUCLEOTIDE SEQUENCE</scope>
    <source>
        <strain evidence="2">Expedition CK06-06</strain>
    </source>
</reference>